<evidence type="ECO:0000313" key="1">
    <source>
        <dbReference type="EMBL" id="PEH40468.1"/>
    </source>
</evidence>
<reference evidence="2" key="1">
    <citation type="submission" date="2017-09" db="EMBL/GenBank/DDBJ databases">
        <title>FDA dAtabase for Regulatory Grade micrObial Sequences (FDA-ARGOS): Supporting development and validation of Infectious Disease Dx tests.</title>
        <authorList>
            <person name="Minogue T."/>
            <person name="Wolcott M."/>
            <person name="Wasieloski L."/>
            <person name="Aguilar W."/>
            <person name="Moore D."/>
            <person name="Tallon L."/>
            <person name="Sadzewicz L."/>
            <person name="Ott S."/>
            <person name="Zhao X."/>
            <person name="Nagaraj S."/>
            <person name="Vavikolanu K."/>
            <person name="Aluvathingal J."/>
            <person name="Nadendla S."/>
            <person name="Sichtig H."/>
        </authorList>
    </citation>
    <scope>NUCLEOTIDE SEQUENCE [LARGE SCALE GENOMIC DNA]</scope>
    <source>
        <strain evidence="2">FDAARGOS_390</strain>
    </source>
</reference>
<dbReference type="EMBL" id="PDDY01000003">
    <property type="protein sequence ID" value="PEH40468.1"/>
    <property type="molecule type" value="Genomic_DNA"/>
</dbReference>
<dbReference type="AlphaFoldDB" id="A0A2A7SA94"/>
<organism evidence="1 2">
    <name type="scientific">Burkholderia gladioli</name>
    <name type="common">Pseudomonas marginata</name>
    <name type="synonym">Phytomonas marginata</name>
    <dbReference type="NCBI Taxonomy" id="28095"/>
    <lineage>
        <taxon>Bacteria</taxon>
        <taxon>Pseudomonadati</taxon>
        <taxon>Pseudomonadota</taxon>
        <taxon>Betaproteobacteria</taxon>
        <taxon>Burkholderiales</taxon>
        <taxon>Burkholderiaceae</taxon>
        <taxon>Burkholderia</taxon>
    </lineage>
</organism>
<dbReference type="RefSeq" id="WP_098153397.1">
    <property type="nucleotide sequence ID" value="NZ_PDDY01000003.1"/>
</dbReference>
<protein>
    <submittedName>
        <fullName evidence="1">Uncharacterized protein</fullName>
    </submittedName>
</protein>
<name>A0A2A7SA94_BURGA</name>
<comment type="caution">
    <text evidence="1">The sequence shown here is derived from an EMBL/GenBank/DDBJ whole genome shotgun (WGS) entry which is preliminary data.</text>
</comment>
<dbReference type="Proteomes" id="UP000220629">
    <property type="component" value="Unassembled WGS sequence"/>
</dbReference>
<gene>
    <name evidence="1" type="ORF">CRM94_17290</name>
</gene>
<sequence>MRGLNIRVAFVMVKLGLIANPTGEELFFVCLDAQGEGWHDQRAGESLPLMFADEPMLREAWMAGARAAEIDVEIDSCGFCNEDTDDPCPSHG</sequence>
<proteinExistence type="predicted"/>
<evidence type="ECO:0000313" key="2">
    <source>
        <dbReference type="Proteomes" id="UP000220629"/>
    </source>
</evidence>
<accession>A0A2A7SA94</accession>